<keyword evidence="7 13" id="KW-1133">Transmembrane helix</keyword>
<keyword evidence="5 13" id="KW-0812">Transmembrane</keyword>
<comment type="subunit">
    <text evidence="12 13">F-type ATPases have 2 components, F(1) - the catalytic core - and F(0) - the membrane proton channel. F(1) has five subunits: alpha(3), beta(3), gamma(1), delta(1), epsilon(1). F(0) has three main subunits: a(1), b(2) and c(10-14). The alpha and beta chains form an alternating ring which encloses part of the gamma chain. F(1) is attached to F(0) by a central stalk formed by the gamma and epsilon chains, while a peripheral stalk is formed by the delta and b chains.</text>
</comment>
<comment type="similarity">
    <text evidence="2 13 14">Belongs to the ATPase B chain family.</text>
</comment>
<dbReference type="HAMAP" id="MF_01398">
    <property type="entry name" value="ATP_synth_b_bprime"/>
    <property type="match status" value="1"/>
</dbReference>
<dbReference type="PANTHER" id="PTHR33445">
    <property type="entry name" value="ATP SYNTHASE SUBUNIT B', CHLOROPLASTIC"/>
    <property type="match status" value="1"/>
</dbReference>
<keyword evidence="4 13" id="KW-0138">CF(0)</keyword>
<name>A0ABW0UUG8_9ACTN</name>
<evidence type="ECO:0000256" key="10">
    <source>
        <dbReference type="ARBA" id="ARBA00023310"/>
    </source>
</evidence>
<evidence type="ECO:0000256" key="12">
    <source>
        <dbReference type="ARBA" id="ARBA00025830"/>
    </source>
</evidence>
<dbReference type="SUPFAM" id="SSF81573">
    <property type="entry name" value="F1F0 ATP synthase subunit B, membrane domain"/>
    <property type="match status" value="1"/>
</dbReference>
<dbReference type="Gene3D" id="1.20.5.620">
    <property type="entry name" value="F1F0 ATP synthase subunit B, membrane domain"/>
    <property type="match status" value="1"/>
</dbReference>
<comment type="subcellular location">
    <subcellularLocation>
        <location evidence="1 13">Cell membrane</location>
        <topology evidence="1 13">Single-pass membrane protein</topology>
    </subcellularLocation>
</comment>
<proteinExistence type="inferred from homology"/>
<gene>
    <name evidence="13" type="primary">atpF</name>
    <name evidence="15" type="ORF">ACFPZJ_17700</name>
</gene>
<keyword evidence="10 13" id="KW-0066">ATP synthesis</keyword>
<dbReference type="RefSeq" id="WP_381022219.1">
    <property type="nucleotide sequence ID" value="NZ_JBHSNY010000006.1"/>
</dbReference>
<comment type="function">
    <text evidence="13">Component of the F(0) channel, it forms part of the peripheral stalk, linking F(1) to F(0).</text>
</comment>
<feature type="transmembrane region" description="Helical" evidence="13">
    <location>
        <begin position="18"/>
        <end position="36"/>
    </location>
</feature>
<evidence type="ECO:0000256" key="3">
    <source>
        <dbReference type="ARBA" id="ARBA00022448"/>
    </source>
</evidence>
<protein>
    <recommendedName>
        <fullName evidence="13">ATP synthase subunit b</fullName>
    </recommendedName>
    <alternativeName>
        <fullName evidence="13">ATP synthase F(0) sector subunit b</fullName>
    </alternativeName>
    <alternativeName>
        <fullName evidence="13">ATPase subunit I</fullName>
    </alternativeName>
    <alternativeName>
        <fullName evidence="13">F-type ATPase subunit b</fullName>
        <shortName evidence="13">F-ATPase subunit b</shortName>
    </alternativeName>
</protein>
<dbReference type="InterPro" id="IPR050059">
    <property type="entry name" value="ATP_synthase_B_chain"/>
</dbReference>
<evidence type="ECO:0000256" key="11">
    <source>
        <dbReference type="ARBA" id="ARBA00025198"/>
    </source>
</evidence>
<evidence type="ECO:0000256" key="7">
    <source>
        <dbReference type="ARBA" id="ARBA00022989"/>
    </source>
</evidence>
<dbReference type="Proteomes" id="UP001596154">
    <property type="component" value="Unassembled WGS sequence"/>
</dbReference>
<evidence type="ECO:0000256" key="9">
    <source>
        <dbReference type="ARBA" id="ARBA00023136"/>
    </source>
</evidence>
<evidence type="ECO:0000313" key="15">
    <source>
        <dbReference type="EMBL" id="MFC5635596.1"/>
    </source>
</evidence>
<keyword evidence="8 13" id="KW-0406">Ion transport</keyword>
<dbReference type="EMBL" id="JBHSNY010000006">
    <property type="protein sequence ID" value="MFC5635596.1"/>
    <property type="molecule type" value="Genomic_DNA"/>
</dbReference>
<keyword evidence="9 13" id="KW-0472">Membrane</keyword>
<dbReference type="CDD" id="cd06503">
    <property type="entry name" value="ATP-synt_Fo_b"/>
    <property type="match status" value="1"/>
</dbReference>
<organism evidence="15 16">
    <name type="scientific">Streptomyces bullii</name>
    <dbReference type="NCBI Taxonomy" id="349910"/>
    <lineage>
        <taxon>Bacteria</taxon>
        <taxon>Bacillati</taxon>
        <taxon>Actinomycetota</taxon>
        <taxon>Actinomycetes</taxon>
        <taxon>Kitasatosporales</taxon>
        <taxon>Streptomycetaceae</taxon>
        <taxon>Streptomyces</taxon>
    </lineage>
</organism>
<keyword evidence="16" id="KW-1185">Reference proteome</keyword>
<dbReference type="PANTHER" id="PTHR33445:SF1">
    <property type="entry name" value="ATP SYNTHASE SUBUNIT B"/>
    <property type="match status" value="1"/>
</dbReference>
<keyword evidence="3 13" id="KW-0813">Transport</keyword>
<dbReference type="InterPro" id="IPR002146">
    <property type="entry name" value="ATP_synth_b/b'su_bac/chlpt"/>
</dbReference>
<evidence type="ECO:0000313" key="16">
    <source>
        <dbReference type="Proteomes" id="UP001596154"/>
    </source>
</evidence>
<evidence type="ECO:0000256" key="1">
    <source>
        <dbReference type="ARBA" id="ARBA00004162"/>
    </source>
</evidence>
<keyword evidence="6 13" id="KW-0375">Hydrogen ion transport</keyword>
<comment type="caution">
    <text evidence="15">The sequence shown here is derived from an EMBL/GenBank/DDBJ whole genome shotgun (WGS) entry which is preliminary data.</text>
</comment>
<evidence type="ECO:0000256" key="8">
    <source>
        <dbReference type="ARBA" id="ARBA00023065"/>
    </source>
</evidence>
<comment type="function">
    <text evidence="11 13">F(1)F(0) ATP synthase produces ATP from ADP in the presence of a proton or sodium gradient. F-type ATPases consist of two structural domains, F(1) containing the extramembraneous catalytic core and F(0) containing the membrane proton channel, linked together by a central stalk and a peripheral stalk. During catalysis, ATP synthesis in the catalytic domain of F(1) is coupled via a rotary mechanism of the central stalk subunits to proton translocation.</text>
</comment>
<evidence type="ECO:0000256" key="5">
    <source>
        <dbReference type="ARBA" id="ARBA00022692"/>
    </source>
</evidence>
<dbReference type="InterPro" id="IPR028987">
    <property type="entry name" value="ATP_synth_B-like_membr_sf"/>
</dbReference>
<evidence type="ECO:0000256" key="13">
    <source>
        <dbReference type="HAMAP-Rule" id="MF_01398"/>
    </source>
</evidence>
<accession>A0ABW0UUG8</accession>
<keyword evidence="13" id="KW-1003">Cell membrane</keyword>
<evidence type="ECO:0000256" key="4">
    <source>
        <dbReference type="ARBA" id="ARBA00022547"/>
    </source>
</evidence>
<dbReference type="Pfam" id="PF00430">
    <property type="entry name" value="ATP-synt_B"/>
    <property type="match status" value="1"/>
</dbReference>
<sequence length="162" mass="17250">MELIALNLGPMNPRPADLAVAVALFAVSHLVMTRLLRRINRVLQARERATAGVGRQADDLRAQAEAAREEAHALLAEARHEAAGIRQRAQEQGAGLIAAARADGVRERDGLLAEADARIKAERAAAETELRLHVAELAAELASRVVGEPIGPPSRTPAGDTR</sequence>
<evidence type="ECO:0000256" key="14">
    <source>
        <dbReference type="RuleBase" id="RU003848"/>
    </source>
</evidence>
<evidence type="ECO:0000256" key="6">
    <source>
        <dbReference type="ARBA" id="ARBA00022781"/>
    </source>
</evidence>
<reference evidence="16" key="1">
    <citation type="journal article" date="2019" name="Int. J. Syst. Evol. Microbiol.">
        <title>The Global Catalogue of Microorganisms (GCM) 10K type strain sequencing project: providing services to taxonomists for standard genome sequencing and annotation.</title>
        <authorList>
            <consortium name="The Broad Institute Genomics Platform"/>
            <consortium name="The Broad Institute Genome Sequencing Center for Infectious Disease"/>
            <person name="Wu L."/>
            <person name="Ma J."/>
        </authorList>
    </citation>
    <scope>NUCLEOTIDE SEQUENCE [LARGE SCALE GENOMIC DNA]</scope>
    <source>
        <strain evidence="16">CGMCC 4.7248</strain>
    </source>
</reference>
<evidence type="ECO:0000256" key="2">
    <source>
        <dbReference type="ARBA" id="ARBA00005513"/>
    </source>
</evidence>